<dbReference type="VEuPathDB" id="PlasmoDB:PocGH01_00232200"/>
<keyword evidence="2" id="KW-1185">Reference proteome</keyword>
<name>A0A1D3JG94_PLAOA</name>
<evidence type="ECO:0000313" key="1">
    <source>
        <dbReference type="EMBL" id="SBT84843.1"/>
    </source>
</evidence>
<dbReference type="Proteomes" id="UP000242942">
    <property type="component" value="Unassembled WGS sequence"/>
</dbReference>
<dbReference type="EMBL" id="FLRI01000578">
    <property type="protein sequence ID" value="SBT84843.1"/>
    <property type="molecule type" value="Genomic_DNA"/>
</dbReference>
<accession>A0A1D3JG94</accession>
<gene>
    <name evidence="1" type="primary">PocGH01_00232200</name>
    <name evidence="1" type="ORF">POCGH01_00232200</name>
</gene>
<reference evidence="1 2" key="1">
    <citation type="submission" date="2016-06" db="EMBL/GenBank/DDBJ databases">
        <authorList>
            <consortium name="Pathogen Informatics"/>
        </authorList>
    </citation>
    <scope>NUCLEOTIDE SEQUENCE [LARGE SCALE GENOMIC DNA]</scope>
    <source>
        <strain evidence="1">PocGH01</strain>
    </source>
</reference>
<protein>
    <submittedName>
        <fullName evidence="1">Uncharacterized protein</fullName>
    </submittedName>
</protein>
<proteinExistence type="predicted"/>
<dbReference type="AlphaFoldDB" id="A0A1D3JG94"/>
<organism evidence="1 2">
    <name type="scientific">Plasmodium ovale</name>
    <name type="common">malaria parasite P. ovale</name>
    <dbReference type="NCBI Taxonomy" id="36330"/>
    <lineage>
        <taxon>Eukaryota</taxon>
        <taxon>Sar</taxon>
        <taxon>Alveolata</taxon>
        <taxon>Apicomplexa</taxon>
        <taxon>Aconoidasida</taxon>
        <taxon>Haemosporida</taxon>
        <taxon>Plasmodiidae</taxon>
        <taxon>Plasmodium</taxon>
        <taxon>Plasmodium (Plasmodium)</taxon>
    </lineage>
</organism>
<sequence>MFCIYFNRWLLCKKELYRNIFGGPSGKDLFTKITEYNKILFPDSYSEMEDSYLLNHEQSLRNLVMKKHMINLYNKSDLNLNNIDTITESICEGKTIEKLLAEIKCEPESISEKTYCTCNITGQGSLTSK</sequence>
<evidence type="ECO:0000313" key="2">
    <source>
        <dbReference type="Proteomes" id="UP000242942"/>
    </source>
</evidence>